<evidence type="ECO:0000313" key="2">
    <source>
        <dbReference type="Proteomes" id="UP001165342"/>
    </source>
</evidence>
<organism evidence="1 2">
    <name type="scientific">Sphingomonas hankyongi</name>
    <dbReference type="NCBI Taxonomy" id="2908209"/>
    <lineage>
        <taxon>Bacteria</taxon>
        <taxon>Pseudomonadati</taxon>
        <taxon>Pseudomonadota</taxon>
        <taxon>Alphaproteobacteria</taxon>
        <taxon>Sphingomonadales</taxon>
        <taxon>Sphingomonadaceae</taxon>
        <taxon>Sphingomonas</taxon>
    </lineage>
</organism>
<protein>
    <submittedName>
        <fullName evidence="1">Uncharacterized protein</fullName>
    </submittedName>
</protein>
<evidence type="ECO:0000313" key="1">
    <source>
        <dbReference type="EMBL" id="MCL6729932.1"/>
    </source>
</evidence>
<proteinExistence type="predicted"/>
<accession>A0ABT0S254</accession>
<gene>
    <name evidence="1" type="ORF">LZ538_07660</name>
</gene>
<dbReference type="Proteomes" id="UP001165342">
    <property type="component" value="Unassembled WGS sequence"/>
</dbReference>
<sequence>MESDARFYRRRANEELAAAGRAVTQAARERRMILAGIFLDRLKTLETCGSSEIDFATAAGTPAFDWRNGSRRSF</sequence>
<name>A0ABT0S254_9SPHN</name>
<comment type="caution">
    <text evidence="1">The sequence shown here is derived from an EMBL/GenBank/DDBJ whole genome shotgun (WGS) entry which is preliminary data.</text>
</comment>
<keyword evidence="2" id="KW-1185">Reference proteome</keyword>
<dbReference type="EMBL" id="JAMGBE010000002">
    <property type="protein sequence ID" value="MCL6729932.1"/>
    <property type="molecule type" value="Genomic_DNA"/>
</dbReference>
<reference evidence="1" key="1">
    <citation type="submission" date="2022-05" db="EMBL/GenBank/DDBJ databases">
        <authorList>
            <person name="Jo J.-H."/>
            <person name="Im W.-T."/>
        </authorList>
    </citation>
    <scope>NUCLEOTIDE SEQUENCE</scope>
    <source>
        <strain evidence="1">SE220</strain>
    </source>
</reference>
<dbReference type="RefSeq" id="WP_249831397.1">
    <property type="nucleotide sequence ID" value="NZ_JAMGBE010000002.1"/>
</dbReference>